<name>A0A9D1NY55_9FIRM</name>
<dbReference type="Gene3D" id="3.40.50.300">
    <property type="entry name" value="P-loop containing nucleotide triphosphate hydrolases"/>
    <property type="match status" value="2"/>
</dbReference>
<dbReference type="InterPro" id="IPR014001">
    <property type="entry name" value="Helicase_ATP-bd"/>
</dbReference>
<dbReference type="InterPro" id="IPR025202">
    <property type="entry name" value="PLD-like_dom"/>
</dbReference>
<dbReference type="Pfam" id="PF13091">
    <property type="entry name" value="PLDc_2"/>
    <property type="match status" value="1"/>
</dbReference>
<feature type="non-terminal residue" evidence="2">
    <location>
        <position position="488"/>
    </location>
</feature>
<organism evidence="2 3">
    <name type="scientific">Candidatus Merdiplasma excrementigallinarum</name>
    <dbReference type="NCBI Taxonomy" id="2840864"/>
    <lineage>
        <taxon>Bacteria</taxon>
        <taxon>Bacillati</taxon>
        <taxon>Bacillota</taxon>
        <taxon>Clostridia</taxon>
        <taxon>Lachnospirales</taxon>
        <taxon>Lachnospiraceae</taxon>
        <taxon>Lachnospiraceae incertae sedis</taxon>
        <taxon>Candidatus Merdiplasma</taxon>
    </lineage>
</organism>
<evidence type="ECO:0000313" key="3">
    <source>
        <dbReference type="Proteomes" id="UP000886889"/>
    </source>
</evidence>
<dbReference type="PANTHER" id="PTHR47396">
    <property type="entry name" value="TYPE I RESTRICTION ENZYME ECOKI R PROTEIN"/>
    <property type="match status" value="1"/>
</dbReference>
<proteinExistence type="predicted"/>
<dbReference type="PROSITE" id="PS51192">
    <property type="entry name" value="HELICASE_ATP_BIND_1"/>
    <property type="match status" value="1"/>
</dbReference>
<dbReference type="GO" id="GO:0005524">
    <property type="term" value="F:ATP binding"/>
    <property type="evidence" value="ECO:0007669"/>
    <property type="project" value="InterPro"/>
</dbReference>
<dbReference type="SUPFAM" id="SSF52540">
    <property type="entry name" value="P-loop containing nucleoside triphosphate hydrolases"/>
    <property type="match status" value="1"/>
</dbReference>
<keyword evidence="2" id="KW-0378">Hydrolase</keyword>
<keyword evidence="2" id="KW-0347">Helicase</keyword>
<dbReference type="EMBL" id="DVOS01000018">
    <property type="protein sequence ID" value="HIV22596.1"/>
    <property type="molecule type" value="Genomic_DNA"/>
</dbReference>
<dbReference type="InterPro" id="IPR050742">
    <property type="entry name" value="Helicase_Restrict-Modif_Enz"/>
</dbReference>
<dbReference type="Proteomes" id="UP000886889">
    <property type="component" value="Unassembled WGS sequence"/>
</dbReference>
<keyword evidence="2" id="KW-0067">ATP-binding</keyword>
<dbReference type="CDD" id="cd18032">
    <property type="entry name" value="DEXHc_RE_I_III_res"/>
    <property type="match status" value="1"/>
</dbReference>
<dbReference type="GO" id="GO:0005829">
    <property type="term" value="C:cytosol"/>
    <property type="evidence" value="ECO:0007669"/>
    <property type="project" value="TreeGrafter"/>
</dbReference>
<feature type="domain" description="Helicase ATP-binding" evidence="1">
    <location>
        <begin position="239"/>
        <end position="390"/>
    </location>
</feature>
<sequence length="488" mass="56346">MSTRREELLRDGFITAYLDRTYPSNLAYKPQFISNNYKAGRKVLSSIEDELLSCGEFFICVAFITMGGVTPLLQTLKELERRGIPGKILTTDYQNFSEPRALRKLAELNNITLKMYRTKDAGEDFHTKGYIFKNEEFYRMIVGSSNLTLNALTKNREWNTKVVSTERGEYAADLITEFTELWNSESAADFDDFIDEYTLNYRIIRKQRKIAKKARIPSLEQYKLQPNSMQLGFISNLEKIREAGETKALLISATGTGKTYASAFALREENIKKVLFLVHREQIARQAIVSYKKVFGNTRTFGLLSGNSKEYATDYLFSTMQMMAKQEILTKFRRDEFDTIIIDEAHRIGAVSYQNIMQYFTPTFWLGMTASPERTDAFDVYEAFDHNIAYEIRLQQALEENLLCPFHYFGITDLQIDGETVNEETGLRDFNKLTSDERVSYVLQQIEYYGYSGRSPKGLIFCSSKKEAEVLSRKFNERGYRTMALTGD</sequence>
<protein>
    <submittedName>
        <fullName evidence="2">DEAD/DEAH box helicase family protein</fullName>
    </submittedName>
</protein>
<dbReference type="PANTHER" id="PTHR47396:SF1">
    <property type="entry name" value="ATP-DEPENDENT HELICASE IRC3-RELATED"/>
    <property type="match status" value="1"/>
</dbReference>
<evidence type="ECO:0000259" key="1">
    <source>
        <dbReference type="PROSITE" id="PS51192"/>
    </source>
</evidence>
<dbReference type="SUPFAM" id="SSF56024">
    <property type="entry name" value="Phospholipase D/nuclease"/>
    <property type="match status" value="1"/>
</dbReference>
<dbReference type="InterPro" id="IPR027417">
    <property type="entry name" value="P-loop_NTPase"/>
</dbReference>
<reference evidence="2" key="1">
    <citation type="submission" date="2020-10" db="EMBL/GenBank/DDBJ databases">
        <authorList>
            <person name="Gilroy R."/>
        </authorList>
    </citation>
    <scope>NUCLEOTIDE SEQUENCE</scope>
    <source>
        <strain evidence="2">ChiBcec6-7307</strain>
    </source>
</reference>
<dbReference type="GO" id="GO:0004386">
    <property type="term" value="F:helicase activity"/>
    <property type="evidence" value="ECO:0007669"/>
    <property type="project" value="UniProtKB-KW"/>
</dbReference>
<dbReference type="Gene3D" id="3.30.870.10">
    <property type="entry name" value="Endonuclease Chain A"/>
    <property type="match status" value="1"/>
</dbReference>
<dbReference type="GO" id="GO:0003677">
    <property type="term" value="F:DNA binding"/>
    <property type="evidence" value="ECO:0007669"/>
    <property type="project" value="InterPro"/>
</dbReference>
<evidence type="ECO:0000313" key="2">
    <source>
        <dbReference type="EMBL" id="HIV22596.1"/>
    </source>
</evidence>
<comment type="caution">
    <text evidence="2">The sequence shown here is derived from an EMBL/GenBank/DDBJ whole genome shotgun (WGS) entry which is preliminary data.</text>
</comment>
<gene>
    <name evidence="2" type="ORF">IAC80_01520</name>
</gene>
<dbReference type="SMART" id="SM00487">
    <property type="entry name" value="DEXDc"/>
    <property type="match status" value="1"/>
</dbReference>
<dbReference type="AlphaFoldDB" id="A0A9D1NY55"/>
<reference evidence="2" key="2">
    <citation type="journal article" date="2021" name="PeerJ">
        <title>Extensive microbial diversity within the chicken gut microbiome revealed by metagenomics and culture.</title>
        <authorList>
            <person name="Gilroy R."/>
            <person name="Ravi A."/>
            <person name="Getino M."/>
            <person name="Pursley I."/>
            <person name="Horton D.L."/>
            <person name="Alikhan N.F."/>
            <person name="Baker D."/>
            <person name="Gharbi K."/>
            <person name="Hall N."/>
            <person name="Watson M."/>
            <person name="Adriaenssens E.M."/>
            <person name="Foster-Nyarko E."/>
            <person name="Jarju S."/>
            <person name="Secka A."/>
            <person name="Antonio M."/>
            <person name="Oren A."/>
            <person name="Chaudhuri R.R."/>
            <person name="La Ragione R."/>
            <person name="Hildebrand F."/>
            <person name="Pallen M.J."/>
        </authorList>
    </citation>
    <scope>NUCLEOTIDE SEQUENCE</scope>
    <source>
        <strain evidence="2">ChiBcec6-7307</strain>
    </source>
</reference>
<dbReference type="GO" id="GO:0016787">
    <property type="term" value="F:hydrolase activity"/>
    <property type="evidence" value="ECO:0007669"/>
    <property type="project" value="InterPro"/>
</dbReference>
<dbReference type="CDD" id="cd09204">
    <property type="entry name" value="PLDc_N_DEXD_b2"/>
    <property type="match status" value="1"/>
</dbReference>
<dbReference type="Pfam" id="PF04851">
    <property type="entry name" value="ResIII"/>
    <property type="match status" value="1"/>
</dbReference>
<accession>A0A9D1NY55</accession>
<dbReference type="InterPro" id="IPR006935">
    <property type="entry name" value="Helicase/UvrB_N"/>
</dbReference>
<keyword evidence="2" id="KW-0547">Nucleotide-binding</keyword>